<dbReference type="SUPFAM" id="SSF103473">
    <property type="entry name" value="MFS general substrate transporter"/>
    <property type="match status" value="1"/>
</dbReference>
<dbReference type="GO" id="GO:0008506">
    <property type="term" value="F:sucrose:proton symporter activity"/>
    <property type="evidence" value="ECO:0007669"/>
    <property type="project" value="TreeGrafter"/>
</dbReference>
<evidence type="ECO:0008006" key="9">
    <source>
        <dbReference type="Google" id="ProtNLM"/>
    </source>
</evidence>
<accession>A0A0L0VVB9</accession>
<feature type="transmembrane region" description="Helical" evidence="6">
    <location>
        <begin position="172"/>
        <end position="192"/>
    </location>
</feature>
<feature type="transmembrane region" description="Helical" evidence="6">
    <location>
        <begin position="358"/>
        <end position="378"/>
    </location>
</feature>
<evidence type="ECO:0000256" key="3">
    <source>
        <dbReference type="ARBA" id="ARBA00022692"/>
    </source>
</evidence>
<dbReference type="OrthoDB" id="28755at2759"/>
<evidence type="ECO:0000256" key="2">
    <source>
        <dbReference type="ARBA" id="ARBA00022448"/>
    </source>
</evidence>
<comment type="subcellular location">
    <subcellularLocation>
        <location evidence="1">Membrane</location>
        <topology evidence="1">Multi-pass membrane protein</topology>
    </subcellularLocation>
</comment>
<feature type="transmembrane region" description="Helical" evidence="6">
    <location>
        <begin position="204"/>
        <end position="224"/>
    </location>
</feature>
<feature type="transmembrane region" description="Helical" evidence="6">
    <location>
        <begin position="129"/>
        <end position="152"/>
    </location>
</feature>
<evidence type="ECO:0000313" key="7">
    <source>
        <dbReference type="EMBL" id="KNF03244.1"/>
    </source>
</evidence>
<feature type="transmembrane region" description="Helical" evidence="6">
    <location>
        <begin position="390"/>
        <end position="413"/>
    </location>
</feature>
<keyword evidence="3 6" id="KW-0812">Transmembrane</keyword>
<gene>
    <name evidence="7" type="ORF">PSTG_03508</name>
</gene>
<evidence type="ECO:0000256" key="1">
    <source>
        <dbReference type="ARBA" id="ARBA00004141"/>
    </source>
</evidence>
<keyword evidence="5 6" id="KW-0472">Membrane</keyword>
<dbReference type="AlphaFoldDB" id="A0A0L0VVB9"/>
<dbReference type="Gene3D" id="1.20.1250.20">
    <property type="entry name" value="MFS general substrate transporter like domains"/>
    <property type="match status" value="1"/>
</dbReference>
<keyword evidence="2" id="KW-0813">Transport</keyword>
<dbReference type="Pfam" id="PF13347">
    <property type="entry name" value="MFS_2"/>
    <property type="match status" value="1"/>
</dbReference>
<feature type="transmembrane region" description="Helical" evidence="6">
    <location>
        <begin position="21"/>
        <end position="37"/>
    </location>
</feature>
<sequence length="484" mass="54629">MKEFNGSVEEKSTGNRKWKRISLITISSFGTQFLWSAEMSQASPYLLSLGISKTNLALVLMAGPLSGFFTQPIVGLYGDKCRHRLGRRRPFIIYGGISTMISLFCFAWCKDIAGLIMTNEESHRKLSAMIAVISFYILDISINIVTVSNKCLIIDVLPSIEQPIANAYGSRFSGISAILTMLISLLDLPKLFTSNTTNSTQLKIISYIGAPIFILSHLIMCLTVHEKPLTSIKKASSKVRNRWLLIGVFNKFWDVWRRSLRGSIIKSICWIQIWAGLGWFPIMFYSTVWIGEIWILQSSSTTTIIEDQHEKATRIGAIGLLFQSILALLSWLIIPRFIAQFRIRRYGTQSLDFGKTLVYLWTISQLSFGFLLVFVAPLCEFDYKLAVGLIGLTGVPWAITCWVPFTLLGEALLHKPDQLRIPLVSVLPDPELPNITEEEEEEEEVTEEETILPLLEARESSLEIPMCNEEDKKEGLIDTPKNDD</sequence>
<feature type="transmembrane region" description="Helical" evidence="6">
    <location>
        <begin position="267"/>
        <end position="295"/>
    </location>
</feature>
<keyword evidence="4 6" id="KW-1133">Transmembrane helix</keyword>
<evidence type="ECO:0000256" key="4">
    <source>
        <dbReference type="ARBA" id="ARBA00022989"/>
    </source>
</evidence>
<dbReference type="PANTHER" id="PTHR19432">
    <property type="entry name" value="SUGAR TRANSPORTER"/>
    <property type="match status" value="1"/>
</dbReference>
<dbReference type="PANTHER" id="PTHR19432:SF91">
    <property type="entry name" value="GENERAL ALPHA-GLUCOSIDE PERMEASE"/>
    <property type="match status" value="1"/>
</dbReference>
<name>A0A0L0VVB9_9BASI</name>
<evidence type="ECO:0000256" key="5">
    <source>
        <dbReference type="ARBA" id="ARBA00023136"/>
    </source>
</evidence>
<proteinExistence type="predicted"/>
<dbReference type="Proteomes" id="UP000054564">
    <property type="component" value="Unassembled WGS sequence"/>
</dbReference>
<feature type="transmembrane region" description="Helical" evidence="6">
    <location>
        <begin position="91"/>
        <end position="109"/>
    </location>
</feature>
<feature type="transmembrane region" description="Helical" evidence="6">
    <location>
        <begin position="315"/>
        <end position="338"/>
    </location>
</feature>
<feature type="transmembrane region" description="Helical" evidence="6">
    <location>
        <begin position="57"/>
        <end position="79"/>
    </location>
</feature>
<protein>
    <recommendedName>
        <fullName evidence="9">Major facilitator superfamily (MFS) profile domain-containing protein</fullName>
    </recommendedName>
</protein>
<feature type="non-terminal residue" evidence="7">
    <location>
        <position position="484"/>
    </location>
</feature>
<dbReference type="EMBL" id="AJIL01000018">
    <property type="protein sequence ID" value="KNF03244.1"/>
    <property type="molecule type" value="Genomic_DNA"/>
</dbReference>
<keyword evidence="8" id="KW-1185">Reference proteome</keyword>
<dbReference type="InterPro" id="IPR036259">
    <property type="entry name" value="MFS_trans_sf"/>
</dbReference>
<organism evidence="7 8">
    <name type="scientific">Puccinia striiformis f. sp. tritici PST-78</name>
    <dbReference type="NCBI Taxonomy" id="1165861"/>
    <lineage>
        <taxon>Eukaryota</taxon>
        <taxon>Fungi</taxon>
        <taxon>Dikarya</taxon>
        <taxon>Basidiomycota</taxon>
        <taxon>Pucciniomycotina</taxon>
        <taxon>Pucciniomycetes</taxon>
        <taxon>Pucciniales</taxon>
        <taxon>Pucciniaceae</taxon>
        <taxon>Puccinia</taxon>
    </lineage>
</organism>
<evidence type="ECO:0000313" key="8">
    <source>
        <dbReference type="Proteomes" id="UP000054564"/>
    </source>
</evidence>
<comment type="caution">
    <text evidence="7">The sequence shown here is derived from an EMBL/GenBank/DDBJ whole genome shotgun (WGS) entry which is preliminary data.</text>
</comment>
<evidence type="ECO:0000256" key="6">
    <source>
        <dbReference type="SAM" id="Phobius"/>
    </source>
</evidence>
<dbReference type="GO" id="GO:0005886">
    <property type="term" value="C:plasma membrane"/>
    <property type="evidence" value="ECO:0007669"/>
    <property type="project" value="TreeGrafter"/>
</dbReference>
<reference evidence="8" key="1">
    <citation type="submission" date="2014-03" db="EMBL/GenBank/DDBJ databases">
        <title>The Genome Sequence of Puccinia striiformis f. sp. tritici PST-78.</title>
        <authorList>
            <consortium name="The Broad Institute Genome Sequencing Platform"/>
            <person name="Cuomo C."/>
            <person name="Hulbert S."/>
            <person name="Chen X."/>
            <person name="Walker B."/>
            <person name="Young S.K."/>
            <person name="Zeng Q."/>
            <person name="Gargeya S."/>
            <person name="Fitzgerald M."/>
            <person name="Haas B."/>
            <person name="Abouelleil A."/>
            <person name="Alvarado L."/>
            <person name="Arachchi H.M."/>
            <person name="Berlin A.M."/>
            <person name="Chapman S.B."/>
            <person name="Goldberg J."/>
            <person name="Griggs A."/>
            <person name="Gujja S."/>
            <person name="Hansen M."/>
            <person name="Howarth C."/>
            <person name="Imamovic A."/>
            <person name="Larimer J."/>
            <person name="McCowan C."/>
            <person name="Montmayeur A."/>
            <person name="Murphy C."/>
            <person name="Neiman D."/>
            <person name="Pearson M."/>
            <person name="Priest M."/>
            <person name="Roberts A."/>
            <person name="Saif S."/>
            <person name="Shea T."/>
            <person name="Sisk P."/>
            <person name="Sykes S."/>
            <person name="Wortman J."/>
            <person name="Nusbaum C."/>
            <person name="Birren B."/>
        </authorList>
    </citation>
    <scope>NUCLEOTIDE SEQUENCE [LARGE SCALE GENOMIC DNA]</scope>
    <source>
        <strain evidence="8">race PST-78</strain>
    </source>
</reference>